<dbReference type="InterPro" id="IPR036465">
    <property type="entry name" value="vWFA_dom_sf"/>
</dbReference>
<evidence type="ECO:0000259" key="3">
    <source>
        <dbReference type="PROSITE" id="PS50234"/>
    </source>
</evidence>
<evidence type="ECO:0000256" key="2">
    <source>
        <dbReference type="ARBA" id="ARBA00022686"/>
    </source>
</evidence>
<reference evidence="4 5" key="1">
    <citation type="submission" date="2013-07" db="EMBL/GenBank/DDBJ databases">
        <title>Completed genome of Sphingomonas sanxanigenens NX02.</title>
        <authorList>
            <person name="Ma T."/>
            <person name="Huang H."/>
            <person name="Wu M."/>
            <person name="Li X."/>
            <person name="Li G."/>
        </authorList>
    </citation>
    <scope>NUCLEOTIDE SEQUENCE [LARGE SCALE GENOMIC DNA]</scope>
    <source>
        <strain evidence="4 5">NX02</strain>
    </source>
</reference>
<dbReference type="RefSeq" id="WP_025294925.1">
    <property type="nucleotide sequence ID" value="NZ_CP006644.1"/>
</dbReference>
<dbReference type="PATRIC" id="fig|1123269.5.peg.5122"/>
<evidence type="ECO:0000313" key="4">
    <source>
        <dbReference type="EMBL" id="AHE56823.1"/>
    </source>
</evidence>
<dbReference type="Pfam" id="PF10138">
    <property type="entry name" value="vWA-TerF-like"/>
    <property type="match status" value="1"/>
</dbReference>
<dbReference type="SMART" id="SM00327">
    <property type="entry name" value="VWA"/>
    <property type="match status" value="1"/>
</dbReference>
<proteinExistence type="inferred from homology"/>
<protein>
    <recommendedName>
        <fullName evidence="3">VWFA domain-containing protein</fullName>
    </recommendedName>
</protein>
<evidence type="ECO:0000256" key="1">
    <source>
        <dbReference type="ARBA" id="ARBA00008775"/>
    </source>
</evidence>
<dbReference type="Gene3D" id="3.40.50.410">
    <property type="entry name" value="von Willebrand factor, type A domain"/>
    <property type="match status" value="1"/>
</dbReference>
<evidence type="ECO:0000313" key="5">
    <source>
        <dbReference type="Proteomes" id="UP000018851"/>
    </source>
</evidence>
<dbReference type="InterPro" id="IPR019303">
    <property type="entry name" value="vWA_TerF_C"/>
</dbReference>
<dbReference type="InterPro" id="IPR002035">
    <property type="entry name" value="VWF_A"/>
</dbReference>
<organism evidence="4 5">
    <name type="scientific">Sphingomonas sanxanigenens DSM 19645 = NX02</name>
    <dbReference type="NCBI Taxonomy" id="1123269"/>
    <lineage>
        <taxon>Bacteria</taxon>
        <taxon>Pseudomonadati</taxon>
        <taxon>Pseudomonadota</taxon>
        <taxon>Alphaproteobacteria</taxon>
        <taxon>Sphingomonadales</taxon>
        <taxon>Sphingomonadaceae</taxon>
        <taxon>Sphingomonas</taxon>
    </lineage>
</organism>
<keyword evidence="2" id="KW-0778">Tellurium resistance</keyword>
<dbReference type="PANTHER" id="PTHR32097:SF4">
    <property type="entry name" value="GENERAL STRESS PROTEIN 16U"/>
    <property type="match status" value="1"/>
</dbReference>
<dbReference type="eggNOG" id="COG2310">
    <property type="taxonomic scope" value="Bacteria"/>
</dbReference>
<dbReference type="KEGG" id="ssan:NX02_26130"/>
<dbReference type="STRING" id="1123269.NX02_26130"/>
<dbReference type="GO" id="GO:0046690">
    <property type="term" value="P:response to tellurium ion"/>
    <property type="evidence" value="ECO:0007669"/>
    <property type="project" value="UniProtKB-KW"/>
</dbReference>
<dbReference type="Proteomes" id="UP000018851">
    <property type="component" value="Chromosome"/>
</dbReference>
<dbReference type="HOGENOM" id="CLU_030559_0_0_5"/>
<dbReference type="Pfam" id="PF02342">
    <property type="entry name" value="TerD"/>
    <property type="match status" value="1"/>
</dbReference>
<gene>
    <name evidence="4" type="ORF">NX02_26130</name>
</gene>
<dbReference type="InterPro" id="IPR051324">
    <property type="entry name" value="Stress/Tellurium_Resist"/>
</dbReference>
<dbReference type="AlphaFoldDB" id="W0AKJ1"/>
<dbReference type="EMBL" id="CP006644">
    <property type="protein sequence ID" value="AHE56823.1"/>
    <property type="molecule type" value="Genomic_DNA"/>
</dbReference>
<keyword evidence="5" id="KW-1185">Reference proteome</keyword>
<dbReference type="PROSITE" id="PS50234">
    <property type="entry name" value="VWFA"/>
    <property type="match status" value="1"/>
</dbReference>
<accession>W0AKJ1</accession>
<sequence>MQLSQGANAPLPSGMLDIAVTFDARPSGLDVDISAYLLDASGKVRGDTDMIFYNQPASPEGAVRLDPASGRFAVDLARLPPAIERIAICVVVDGGSAGSLRAITLAVGGGPSFRHEVAGTAEAAIIVADLYLRQGQWKLRAVGQGFAGGLAPLARSFGIDVADEPAAVPAPPIASPAPPKVDLHKAKVEQRLVTLEKQDKKLVSLAKAAGLSLAKQKGADRPARVWLILDVSGSMRGLFKSGAVDRLAQRALAYGLNLDDDGEIGVILFDHRATMFGNVNAGNYRTFAQDIQQRKDVWGTTDYGKAMQMLRETAARESDFGRTPVYVIFVTDGGTENRKLAEEQIKSASSEAIFWKFMAIGPMPAGVKSGSRKLPRGFDFLAYLDDMPGRVVDNADFFAVEDPDGPSDVEFFDLMSTEYGGWLDAAAKAGVLKR</sequence>
<comment type="similarity">
    <text evidence="1">Belongs to the CAPAB/TerDEXZ family.</text>
</comment>
<dbReference type="SUPFAM" id="SSF53300">
    <property type="entry name" value="vWA-like"/>
    <property type="match status" value="1"/>
</dbReference>
<dbReference type="CDD" id="cd06974">
    <property type="entry name" value="TerD_like"/>
    <property type="match status" value="1"/>
</dbReference>
<name>W0AKJ1_9SPHN</name>
<dbReference type="InterPro" id="IPR003325">
    <property type="entry name" value="TerD"/>
</dbReference>
<feature type="domain" description="VWFA" evidence="3">
    <location>
        <begin position="224"/>
        <end position="415"/>
    </location>
</feature>
<dbReference type="CDD" id="cd00198">
    <property type="entry name" value="vWFA"/>
    <property type="match status" value="1"/>
</dbReference>
<dbReference type="Gene3D" id="2.60.60.30">
    <property type="entry name" value="sav2460 like domains"/>
    <property type="match status" value="1"/>
</dbReference>
<dbReference type="PANTHER" id="PTHR32097">
    <property type="entry name" value="CAMP-BINDING PROTEIN 1-RELATED"/>
    <property type="match status" value="1"/>
</dbReference>
<dbReference type="OrthoDB" id="5756874at2"/>